<dbReference type="WBParaSite" id="PDA_v2.g20408.t1">
    <property type="protein sequence ID" value="PDA_v2.g20408.t1"/>
    <property type="gene ID" value="PDA_v2.g20408"/>
</dbReference>
<sequence>MKGTASTAKLPDSAISDKCKERGKLFSLEKPSEWLKINNNAEKELEKQWKKDSSFSATKKSALSLHVAAYEVEANPFNGKNKENLKNDISGSIRNEKIVLTSKLIIQNPFEFPRQQSDKMSEPEMSQFRASQRLLNSIKT</sequence>
<proteinExistence type="predicted"/>
<protein>
    <submittedName>
        <fullName evidence="3">Uncharacterized protein</fullName>
    </submittedName>
</protein>
<evidence type="ECO:0000313" key="2">
    <source>
        <dbReference type="Proteomes" id="UP000887578"/>
    </source>
</evidence>
<name>A0A914PVP5_9BILA</name>
<accession>A0A914PVP5</accession>
<dbReference type="AlphaFoldDB" id="A0A914PVP5"/>
<evidence type="ECO:0000313" key="3">
    <source>
        <dbReference type="WBParaSite" id="PDA_v2.g20408.t1"/>
    </source>
</evidence>
<keyword evidence="2" id="KW-1185">Reference proteome</keyword>
<dbReference type="Proteomes" id="UP000887578">
    <property type="component" value="Unplaced"/>
</dbReference>
<organism evidence="2 3">
    <name type="scientific">Panagrolaimus davidi</name>
    <dbReference type="NCBI Taxonomy" id="227884"/>
    <lineage>
        <taxon>Eukaryota</taxon>
        <taxon>Metazoa</taxon>
        <taxon>Ecdysozoa</taxon>
        <taxon>Nematoda</taxon>
        <taxon>Chromadorea</taxon>
        <taxon>Rhabditida</taxon>
        <taxon>Tylenchina</taxon>
        <taxon>Panagrolaimomorpha</taxon>
        <taxon>Panagrolaimoidea</taxon>
        <taxon>Panagrolaimidae</taxon>
        <taxon>Panagrolaimus</taxon>
    </lineage>
</organism>
<feature type="compositionally biased region" description="Polar residues" evidence="1">
    <location>
        <begin position="128"/>
        <end position="140"/>
    </location>
</feature>
<evidence type="ECO:0000256" key="1">
    <source>
        <dbReference type="SAM" id="MobiDB-lite"/>
    </source>
</evidence>
<feature type="region of interest" description="Disordered" evidence="1">
    <location>
        <begin position="112"/>
        <end position="140"/>
    </location>
</feature>
<reference evidence="3" key="1">
    <citation type="submission" date="2022-11" db="UniProtKB">
        <authorList>
            <consortium name="WormBaseParasite"/>
        </authorList>
    </citation>
    <scope>IDENTIFICATION</scope>
</reference>